<dbReference type="RefSeq" id="WP_004050672.1">
    <property type="nucleotide sequence ID" value="NZ_AOJE01000070.1"/>
</dbReference>
<sequence length="428" mass="45001">MTETALTGRFDGATLVAVILVTTGTVFGEPALFVGATVPLGYLLVGWIATPPAIDVSVERDIDPAPAAPGERATVTLRLTNVGDAALTDIRVVDGVPPDLPVEAGSPRACLSIRPGETASVTYDVVASQGAYDFRSPVVRARPLSSAAVTTTRPSVTGTTTLICRRDVGDVPQLQGSLRRVGTQPVDRGGEGIEFHSTREYRPGDDVRRVDWRGFAKTGTLATIQFTETSATETVVLVDGLDAGQIARGAGYPTASELTVYAADRVVTRLFAEGNEVGLRTGSITAAEIGVPVPTNADGHPWIAPGADEATRRQIEATFDSLGEATHDGDGNSTTHSRGLHERLPSNADVVLVTPALDESTGELVETLCAADRHVAVVTPDVTDRETVGKTVARVERRLTLARLRSAGATVCDWDTRFPLASAMEVAT</sequence>
<feature type="domain" description="DUF58" evidence="1">
    <location>
        <begin position="198"/>
        <end position="281"/>
    </location>
</feature>
<reference evidence="3 4" key="1">
    <citation type="journal article" date="2014" name="PLoS Genet.">
        <title>Phylogenetically driven sequencing of extremely halophilic archaea reveals strategies for static and dynamic osmo-response.</title>
        <authorList>
            <person name="Becker E.A."/>
            <person name="Seitzer P.M."/>
            <person name="Tritt A."/>
            <person name="Larsen D."/>
            <person name="Krusor M."/>
            <person name="Yao A.I."/>
            <person name="Wu D."/>
            <person name="Madern D."/>
            <person name="Eisen J.A."/>
            <person name="Darling A.E."/>
            <person name="Facciotti M.T."/>
        </authorList>
    </citation>
    <scope>NUCLEOTIDE SEQUENCE [LARGE SCALE GENOMIC DNA]</scope>
    <source>
        <strain evidence="3 4">DSM 1137</strain>
    </source>
</reference>
<dbReference type="InterPro" id="IPR013783">
    <property type="entry name" value="Ig-like_fold"/>
</dbReference>
<evidence type="ECO:0000313" key="4">
    <source>
        <dbReference type="Proteomes" id="UP000011514"/>
    </source>
</evidence>
<dbReference type="Pfam" id="PF01882">
    <property type="entry name" value="DUF58"/>
    <property type="match status" value="1"/>
</dbReference>
<protein>
    <recommendedName>
        <fullName evidence="5">DUF58 domain-containing protein</fullName>
    </recommendedName>
</protein>
<dbReference type="InterPro" id="IPR018905">
    <property type="entry name" value="A-galactase_NEW3"/>
</dbReference>
<comment type="caution">
    <text evidence="3">The sequence shown here is derived from an EMBL/GenBank/DDBJ whole genome shotgun (WGS) entry which is preliminary data.</text>
</comment>
<dbReference type="Proteomes" id="UP000011514">
    <property type="component" value="Unassembled WGS sequence"/>
</dbReference>
<dbReference type="STRING" id="1227484.C471_15887"/>
<evidence type="ECO:0008006" key="5">
    <source>
        <dbReference type="Google" id="ProtNLM"/>
    </source>
</evidence>
<name>M0DLB8_9EURY</name>
<dbReference type="OrthoDB" id="31512at2157"/>
<gene>
    <name evidence="3" type="ORF">C471_15887</name>
</gene>
<dbReference type="AlphaFoldDB" id="M0DLB8"/>
<dbReference type="PANTHER" id="PTHR34351">
    <property type="entry name" value="SLR1927 PROTEIN-RELATED"/>
    <property type="match status" value="1"/>
</dbReference>
<evidence type="ECO:0000313" key="3">
    <source>
        <dbReference type="EMBL" id="ELZ36301.1"/>
    </source>
</evidence>
<dbReference type="InterPro" id="IPR002881">
    <property type="entry name" value="DUF58"/>
</dbReference>
<keyword evidence="4" id="KW-1185">Reference proteome</keyword>
<dbReference type="eggNOG" id="arCOG02742">
    <property type="taxonomic scope" value="Archaea"/>
</dbReference>
<dbReference type="Pfam" id="PF10633">
    <property type="entry name" value="NPCBM_assoc"/>
    <property type="match status" value="1"/>
</dbReference>
<feature type="domain" description="Alpha-galactosidase NEW3" evidence="2">
    <location>
        <begin position="68"/>
        <end position="134"/>
    </location>
</feature>
<accession>M0DLB8</accession>
<proteinExistence type="predicted"/>
<dbReference type="Gene3D" id="2.60.40.10">
    <property type="entry name" value="Immunoglobulins"/>
    <property type="match status" value="1"/>
</dbReference>
<dbReference type="PATRIC" id="fig|1227484.4.peg.3131"/>
<evidence type="ECO:0000259" key="1">
    <source>
        <dbReference type="Pfam" id="PF01882"/>
    </source>
</evidence>
<evidence type="ECO:0000259" key="2">
    <source>
        <dbReference type="Pfam" id="PF10633"/>
    </source>
</evidence>
<dbReference type="EMBL" id="AOJE01000070">
    <property type="protein sequence ID" value="ELZ36301.1"/>
    <property type="molecule type" value="Genomic_DNA"/>
</dbReference>
<organism evidence="3 4">
    <name type="scientific">Halorubrum saccharovorum DSM 1137</name>
    <dbReference type="NCBI Taxonomy" id="1227484"/>
    <lineage>
        <taxon>Archaea</taxon>
        <taxon>Methanobacteriati</taxon>
        <taxon>Methanobacteriota</taxon>
        <taxon>Stenosarchaea group</taxon>
        <taxon>Halobacteria</taxon>
        <taxon>Halobacteriales</taxon>
        <taxon>Haloferacaceae</taxon>
        <taxon>Halorubrum</taxon>
    </lineage>
</organism>